<accession>A0A231GT74</accession>
<dbReference type="Pfam" id="PF13730">
    <property type="entry name" value="HTH_36"/>
    <property type="match status" value="1"/>
</dbReference>
<dbReference type="RefSeq" id="WP_157170316.1">
    <property type="nucleotide sequence ID" value="NZ_JAAXOR010000007.1"/>
</dbReference>
<feature type="region of interest" description="Disordered" evidence="1">
    <location>
        <begin position="292"/>
        <end position="326"/>
    </location>
</feature>
<dbReference type="AlphaFoldDB" id="A0A231GT74"/>
<evidence type="ECO:0000256" key="1">
    <source>
        <dbReference type="SAM" id="MobiDB-lite"/>
    </source>
</evidence>
<feature type="compositionally biased region" description="Basic residues" evidence="1">
    <location>
        <begin position="305"/>
        <end position="326"/>
    </location>
</feature>
<evidence type="ECO:0000313" key="3">
    <source>
        <dbReference type="Proteomes" id="UP000215506"/>
    </source>
</evidence>
<feature type="region of interest" description="Disordered" evidence="1">
    <location>
        <begin position="116"/>
        <end position="207"/>
    </location>
</feature>
<dbReference type="Proteomes" id="UP000215506">
    <property type="component" value="Unassembled WGS sequence"/>
</dbReference>
<feature type="compositionally biased region" description="Polar residues" evidence="1">
    <location>
        <begin position="91"/>
        <end position="109"/>
    </location>
</feature>
<evidence type="ECO:0000313" key="2">
    <source>
        <dbReference type="EMBL" id="OXR39819.1"/>
    </source>
</evidence>
<name>A0A231GT74_9NOCA</name>
<feature type="compositionally biased region" description="Acidic residues" evidence="1">
    <location>
        <begin position="166"/>
        <end position="175"/>
    </location>
</feature>
<proteinExistence type="predicted"/>
<dbReference type="EMBL" id="NGAF01000060">
    <property type="protein sequence ID" value="OXR39819.1"/>
    <property type="molecule type" value="Genomic_DNA"/>
</dbReference>
<keyword evidence="3" id="KW-1185">Reference proteome</keyword>
<organism evidence="2 3">
    <name type="scientific">Nocardia cerradoensis</name>
    <dbReference type="NCBI Taxonomy" id="85688"/>
    <lineage>
        <taxon>Bacteria</taxon>
        <taxon>Bacillati</taxon>
        <taxon>Actinomycetota</taxon>
        <taxon>Actinomycetes</taxon>
        <taxon>Mycobacteriales</taxon>
        <taxon>Nocardiaceae</taxon>
        <taxon>Nocardia</taxon>
    </lineage>
</organism>
<comment type="caution">
    <text evidence="2">The sequence shown here is derived from an EMBL/GenBank/DDBJ whole genome shotgun (WGS) entry which is preliminary data.</text>
</comment>
<sequence>MSNDEITISVDVRFAMVPLWVTQCELITDRALRLYIVLRQHADNATGTSWCKRKTLAAECRCSVKTLDRALRELVAAGAVTVRARWKSAGPNPSYSFEQSATHPEQTSSLYTVRSLPPAAPARGGDKFVPTPNADPEGGGDRFVPRGGDRFVPGVGTDLTPKLDPPELDPEEPEEGGCVSGVPHLPADSPVDNPTPQANPIEANEPPPPWCPDHPGNPGDVKCGQCKERRLERKAWEERAARARAAAEREQVASRMRADAATITACGMCDEDGFIEPALKCLHDPAAIETAREGSAKVRAALASRPRRYRNSPLINHHHRTREHPA</sequence>
<protein>
    <recommendedName>
        <fullName evidence="4">Helix-turn-helix domain-containing protein</fullName>
    </recommendedName>
</protein>
<gene>
    <name evidence="2" type="ORF">B7C42_08107</name>
</gene>
<feature type="compositionally biased region" description="Basic and acidic residues" evidence="1">
    <location>
        <begin position="139"/>
        <end position="149"/>
    </location>
</feature>
<evidence type="ECO:0008006" key="4">
    <source>
        <dbReference type="Google" id="ProtNLM"/>
    </source>
</evidence>
<feature type="region of interest" description="Disordered" evidence="1">
    <location>
        <begin position="90"/>
        <end position="109"/>
    </location>
</feature>
<reference evidence="2 3" key="1">
    <citation type="submission" date="2017-07" db="EMBL/GenBank/DDBJ databases">
        <title>First draft Genome Sequence of Nocardia cerradoensis isolated from human infection.</title>
        <authorList>
            <person name="Carrasco G."/>
        </authorList>
    </citation>
    <scope>NUCLEOTIDE SEQUENCE [LARGE SCALE GENOMIC DNA]</scope>
    <source>
        <strain evidence="2 3">CNM20130759</strain>
    </source>
</reference>